<dbReference type="InterPro" id="IPR002472">
    <property type="entry name" value="Palm_thioest"/>
</dbReference>
<gene>
    <name evidence="10" type="ORF">BQ4739_LOCUS8103</name>
</gene>
<accession>A0A383VSJ4</accession>
<keyword evidence="7" id="KW-0325">Glycoprotein</keyword>
<evidence type="ECO:0000313" key="11">
    <source>
        <dbReference type="Proteomes" id="UP000256970"/>
    </source>
</evidence>
<evidence type="ECO:0000256" key="3">
    <source>
        <dbReference type="ARBA" id="ARBA00014212"/>
    </source>
</evidence>
<dbReference type="Gene3D" id="3.40.50.1820">
    <property type="entry name" value="alpha/beta hydrolase"/>
    <property type="match status" value="1"/>
</dbReference>
<sequence>MGRAWAVALLLVAGISFSCASRVPEEQLLLRETTTGRTSSAAGLGQRGSNGAALPVVLWHGMGDSCCSMGSMGSIKQLIEDKLGVFVHSIATGVGEYQDVWSSFYGNVNQQVGKVCGELASMEELKGGFNMVGFSQGGQFLRAVVQRCGRRLPPVHSLITLGGQHQGVANTPGCSVDLTGAAAKACTAMQLLLARGAYAPWVRENIVQAQYFKDPLQIDSYLRYNIFMPDINNERDDKNAAYADNLASLQRLVLFRFDEDTTVVPRDSAWFSFWDGAETVIPLKDQPLYKEDWLGLRRLDEAGGLIFESAPGEHMQFTLKWFEEKVVDAYLA</sequence>
<feature type="signal peptide" evidence="9">
    <location>
        <begin position="1"/>
        <end position="20"/>
    </location>
</feature>
<dbReference type="FunFam" id="3.40.50.1820:FF:000107">
    <property type="entry name" value="Palmitoyl-protein thioesterase 1"/>
    <property type="match status" value="1"/>
</dbReference>
<keyword evidence="6" id="KW-1015">Disulfide bond</keyword>
<dbReference type="InterPro" id="IPR029058">
    <property type="entry name" value="AB_hydrolase_fold"/>
</dbReference>
<evidence type="ECO:0000256" key="7">
    <source>
        <dbReference type="ARBA" id="ARBA00023180"/>
    </source>
</evidence>
<proteinExistence type="inferred from homology"/>
<evidence type="ECO:0000256" key="5">
    <source>
        <dbReference type="ARBA" id="ARBA00022801"/>
    </source>
</evidence>
<evidence type="ECO:0000256" key="9">
    <source>
        <dbReference type="SAM" id="SignalP"/>
    </source>
</evidence>
<keyword evidence="5" id="KW-0378">Hydrolase</keyword>
<protein>
    <recommendedName>
        <fullName evidence="3">Palmitoyl-protein thioesterase 1</fullName>
        <ecNumber evidence="2">3.1.2.22</ecNumber>
    </recommendedName>
    <alternativeName>
        <fullName evidence="8">Palmitoyl-protein hydrolase 1</fullName>
    </alternativeName>
</protein>
<dbReference type="Proteomes" id="UP000256970">
    <property type="component" value="Unassembled WGS sequence"/>
</dbReference>
<dbReference type="EMBL" id="FNXT01000810">
    <property type="protein sequence ID" value="SZX67742.1"/>
    <property type="molecule type" value="Genomic_DNA"/>
</dbReference>
<dbReference type="PROSITE" id="PS51257">
    <property type="entry name" value="PROKAR_LIPOPROTEIN"/>
    <property type="match status" value="1"/>
</dbReference>
<dbReference type="AlphaFoldDB" id="A0A383VSJ4"/>
<comment type="similarity">
    <text evidence="1">Belongs to the palmitoyl-protein thioesterase family.</text>
</comment>
<reference evidence="10 11" key="1">
    <citation type="submission" date="2016-10" db="EMBL/GenBank/DDBJ databases">
        <authorList>
            <person name="Cai Z."/>
        </authorList>
    </citation>
    <scope>NUCLEOTIDE SEQUENCE [LARGE SCALE GENOMIC DNA]</scope>
</reference>
<evidence type="ECO:0000256" key="1">
    <source>
        <dbReference type="ARBA" id="ARBA00010758"/>
    </source>
</evidence>
<dbReference type="EC" id="3.1.2.22" evidence="2"/>
<keyword evidence="11" id="KW-1185">Reference proteome</keyword>
<dbReference type="PANTHER" id="PTHR11247:SF8">
    <property type="entry name" value="PALMITOYL-PROTEIN THIOESTERASE 1"/>
    <property type="match status" value="1"/>
</dbReference>
<dbReference type="SUPFAM" id="SSF53474">
    <property type="entry name" value="alpha/beta-Hydrolases"/>
    <property type="match status" value="1"/>
</dbReference>
<dbReference type="PANTHER" id="PTHR11247">
    <property type="entry name" value="PALMITOYL-PROTEIN THIOESTERASE/DOLICHYLDIPHOSPHATASE 1"/>
    <property type="match status" value="1"/>
</dbReference>
<dbReference type="STRING" id="3088.A0A383VSJ4"/>
<evidence type="ECO:0000256" key="6">
    <source>
        <dbReference type="ARBA" id="ARBA00023157"/>
    </source>
</evidence>
<dbReference type="Pfam" id="PF02089">
    <property type="entry name" value="Palm_thioest"/>
    <property type="match status" value="1"/>
</dbReference>
<evidence type="ECO:0000256" key="4">
    <source>
        <dbReference type="ARBA" id="ARBA00022729"/>
    </source>
</evidence>
<name>A0A383VSJ4_TETOB</name>
<evidence type="ECO:0000313" key="10">
    <source>
        <dbReference type="EMBL" id="SZX67742.1"/>
    </source>
</evidence>
<dbReference type="GO" id="GO:0008474">
    <property type="term" value="F:palmitoyl-(protein) hydrolase activity"/>
    <property type="evidence" value="ECO:0007669"/>
    <property type="project" value="UniProtKB-EC"/>
</dbReference>
<evidence type="ECO:0000256" key="8">
    <source>
        <dbReference type="ARBA" id="ARBA00031934"/>
    </source>
</evidence>
<organism evidence="10 11">
    <name type="scientific">Tetradesmus obliquus</name>
    <name type="common">Green alga</name>
    <name type="synonym">Acutodesmus obliquus</name>
    <dbReference type="NCBI Taxonomy" id="3088"/>
    <lineage>
        <taxon>Eukaryota</taxon>
        <taxon>Viridiplantae</taxon>
        <taxon>Chlorophyta</taxon>
        <taxon>core chlorophytes</taxon>
        <taxon>Chlorophyceae</taxon>
        <taxon>CS clade</taxon>
        <taxon>Sphaeropleales</taxon>
        <taxon>Scenedesmaceae</taxon>
        <taxon>Tetradesmus</taxon>
    </lineage>
</organism>
<dbReference type="PRINTS" id="PR00414">
    <property type="entry name" value="PPTHIESTRASE"/>
</dbReference>
<evidence type="ECO:0000256" key="2">
    <source>
        <dbReference type="ARBA" id="ARBA00012423"/>
    </source>
</evidence>
<keyword evidence="4 9" id="KW-0732">Signal</keyword>
<feature type="chain" id="PRO_5016921301" description="Palmitoyl-protein thioesterase 1" evidence="9">
    <location>
        <begin position="21"/>
        <end position="332"/>
    </location>
</feature>